<dbReference type="EMBL" id="BAAAGF010000001">
    <property type="protein sequence ID" value="GAA0740493.1"/>
    <property type="molecule type" value="Genomic_DNA"/>
</dbReference>
<accession>A0ABP3USB2</accession>
<sequence length="125" mass="14922">MKNSGRNAGSKNRLNSNAKEVLYEVLKDDLKRLDKLMNTQHYDERMMHLKHFSKILTTGNDEVATKSRELIFEGLQEHYKKMKFYFPHVPQEKKIGELRQFLKLLPIDNIEDVIQDMKKQNINFR</sequence>
<dbReference type="Proteomes" id="UP001500736">
    <property type="component" value="Unassembled WGS sequence"/>
</dbReference>
<protein>
    <submittedName>
        <fullName evidence="1">Uncharacterized protein</fullName>
    </submittedName>
</protein>
<keyword evidence="2" id="KW-1185">Reference proteome</keyword>
<organism evidence="1 2">
    <name type="scientific">Gaetbulibacter jejuensis</name>
    <dbReference type="NCBI Taxonomy" id="584607"/>
    <lineage>
        <taxon>Bacteria</taxon>
        <taxon>Pseudomonadati</taxon>
        <taxon>Bacteroidota</taxon>
        <taxon>Flavobacteriia</taxon>
        <taxon>Flavobacteriales</taxon>
        <taxon>Flavobacteriaceae</taxon>
        <taxon>Gaetbulibacter</taxon>
    </lineage>
</organism>
<evidence type="ECO:0000313" key="2">
    <source>
        <dbReference type="Proteomes" id="UP001500736"/>
    </source>
</evidence>
<name>A0ABP3USB2_9FLAO</name>
<gene>
    <name evidence="1" type="ORF">GCM10009431_10690</name>
</gene>
<comment type="caution">
    <text evidence="1">The sequence shown here is derived from an EMBL/GenBank/DDBJ whole genome shotgun (WGS) entry which is preliminary data.</text>
</comment>
<proteinExistence type="predicted"/>
<evidence type="ECO:0000313" key="1">
    <source>
        <dbReference type="EMBL" id="GAA0740493.1"/>
    </source>
</evidence>
<reference evidence="2" key="1">
    <citation type="journal article" date="2019" name="Int. J. Syst. Evol. Microbiol.">
        <title>The Global Catalogue of Microorganisms (GCM) 10K type strain sequencing project: providing services to taxonomists for standard genome sequencing and annotation.</title>
        <authorList>
            <consortium name="The Broad Institute Genomics Platform"/>
            <consortium name="The Broad Institute Genome Sequencing Center for Infectious Disease"/>
            <person name="Wu L."/>
            <person name="Ma J."/>
        </authorList>
    </citation>
    <scope>NUCLEOTIDE SEQUENCE [LARGE SCALE GENOMIC DNA]</scope>
    <source>
        <strain evidence="2">JCM 15976</strain>
    </source>
</reference>